<dbReference type="OrthoDB" id="2123637at2759"/>
<dbReference type="EMBL" id="JAGDFM010000217">
    <property type="protein sequence ID" value="KAG7382171.1"/>
    <property type="molecule type" value="Genomic_DNA"/>
</dbReference>
<name>A0A8T1VM21_9STRA</name>
<protein>
    <submittedName>
        <fullName evidence="1">Uncharacterized protein</fullName>
    </submittedName>
</protein>
<organism evidence="1 2">
    <name type="scientific">Phytophthora pseudosyringae</name>
    <dbReference type="NCBI Taxonomy" id="221518"/>
    <lineage>
        <taxon>Eukaryota</taxon>
        <taxon>Sar</taxon>
        <taxon>Stramenopiles</taxon>
        <taxon>Oomycota</taxon>
        <taxon>Peronosporomycetes</taxon>
        <taxon>Peronosporales</taxon>
        <taxon>Peronosporaceae</taxon>
        <taxon>Phytophthora</taxon>
    </lineage>
</organism>
<proteinExistence type="predicted"/>
<evidence type="ECO:0000313" key="1">
    <source>
        <dbReference type="EMBL" id="KAG7382171.1"/>
    </source>
</evidence>
<dbReference type="AlphaFoldDB" id="A0A8T1VM21"/>
<dbReference type="Proteomes" id="UP000694044">
    <property type="component" value="Unassembled WGS sequence"/>
</dbReference>
<comment type="caution">
    <text evidence="1">The sequence shown here is derived from an EMBL/GenBank/DDBJ whole genome shotgun (WGS) entry which is preliminary data.</text>
</comment>
<keyword evidence="2" id="KW-1185">Reference proteome</keyword>
<sequence length="257" mass="29555">MQKPMEVRGAVYEEATVENEFEEILALMPLDSEAHFVPKFQSGHNVLHWFPWDRLTSTKATPQNTYVGMDTGLVYRRFLNALAQELGKMYVFDCKNGIPIIEDVLHALENGQWEFRLEHGENFTTIPLSRLFDEAELALIKFLKTCSANYKEISNGRIPKTRSGQLFIILPHYLYTLDRVKKLKRIAVKGKIVSVPTEFEVKDRRTYCFTTPPPTPVRDNQSAASFMDVSQLYAAMHSSPSTRQERRNEVLGFMTTL</sequence>
<gene>
    <name evidence="1" type="ORF">PHYPSEUDO_005146</name>
</gene>
<accession>A0A8T1VM21</accession>
<reference evidence="1" key="1">
    <citation type="submission" date="2021-02" db="EMBL/GenBank/DDBJ databases">
        <authorList>
            <person name="Palmer J.M."/>
        </authorList>
    </citation>
    <scope>NUCLEOTIDE SEQUENCE</scope>
    <source>
        <strain evidence="1">SCRP734</strain>
    </source>
</reference>
<evidence type="ECO:0000313" key="2">
    <source>
        <dbReference type="Proteomes" id="UP000694044"/>
    </source>
</evidence>